<dbReference type="KEGG" id="lbc:LACBIDRAFT_335546"/>
<protein>
    <submittedName>
        <fullName evidence="2">Predicted protein</fullName>
    </submittedName>
</protein>
<dbReference type="EMBL" id="DS547184">
    <property type="protein sequence ID" value="EDQ98916.1"/>
    <property type="molecule type" value="Genomic_DNA"/>
</dbReference>
<gene>
    <name evidence="2" type="ORF">LACBIDRAFT_335546</name>
</gene>
<name>B0E2L8_LACBS</name>
<keyword evidence="3" id="KW-1185">Reference proteome</keyword>
<sequence>MLWVLNRLLIIMLLMIRMMSQLSSLFILLRNDEITAKDVLNHTDWSLIHNTKSFKDIAFLCIVTAIIAEHSFFLWKQKPSKSTAPFESAIQKFNLSADVAKINTAIVEASHMKTKDQKKQALVKIAMDNRLSHLPRISYMQHMSLVTTHYDAPFALLFPKT</sequence>
<keyword evidence="1" id="KW-1133">Transmembrane helix</keyword>
<reference evidence="2 3" key="1">
    <citation type="journal article" date="2008" name="Nature">
        <title>The genome of Laccaria bicolor provides insights into mycorrhizal symbiosis.</title>
        <authorList>
            <person name="Martin F."/>
            <person name="Aerts A."/>
            <person name="Ahren D."/>
            <person name="Brun A."/>
            <person name="Danchin E.G.J."/>
            <person name="Duchaussoy F."/>
            <person name="Gibon J."/>
            <person name="Kohler A."/>
            <person name="Lindquist E."/>
            <person name="Pereda V."/>
            <person name="Salamov A."/>
            <person name="Shapiro H.J."/>
            <person name="Wuyts J."/>
            <person name="Blaudez D."/>
            <person name="Buee M."/>
            <person name="Brokstein P."/>
            <person name="Canbaeck B."/>
            <person name="Cohen D."/>
            <person name="Courty P.E."/>
            <person name="Coutinho P.M."/>
            <person name="Delaruelle C."/>
            <person name="Detter J.C."/>
            <person name="Deveau A."/>
            <person name="DiFazio S."/>
            <person name="Duplessis S."/>
            <person name="Fraissinet-Tachet L."/>
            <person name="Lucic E."/>
            <person name="Frey-Klett P."/>
            <person name="Fourrey C."/>
            <person name="Feussner I."/>
            <person name="Gay G."/>
            <person name="Grimwood J."/>
            <person name="Hoegger P.J."/>
            <person name="Jain P."/>
            <person name="Kilaru S."/>
            <person name="Labbe J."/>
            <person name="Lin Y.C."/>
            <person name="Legue V."/>
            <person name="Le Tacon F."/>
            <person name="Marmeisse R."/>
            <person name="Melayah D."/>
            <person name="Montanini B."/>
            <person name="Muratet M."/>
            <person name="Nehls U."/>
            <person name="Niculita-Hirzel H."/>
            <person name="Oudot-Le Secq M.P."/>
            <person name="Peter M."/>
            <person name="Quesneville H."/>
            <person name="Rajashekar B."/>
            <person name="Reich M."/>
            <person name="Rouhier N."/>
            <person name="Schmutz J."/>
            <person name="Yin T."/>
            <person name="Chalot M."/>
            <person name="Henrissat B."/>
            <person name="Kuees U."/>
            <person name="Lucas S."/>
            <person name="Van de Peer Y."/>
            <person name="Podila G.K."/>
            <person name="Polle A."/>
            <person name="Pukkila P.J."/>
            <person name="Richardson P.M."/>
            <person name="Rouze P."/>
            <person name="Sanders I.R."/>
            <person name="Stajich J.E."/>
            <person name="Tunlid A."/>
            <person name="Tuskan G."/>
            <person name="Grigoriev I.V."/>
        </authorList>
    </citation>
    <scope>NUCLEOTIDE SEQUENCE [LARGE SCALE GENOMIC DNA]</scope>
    <source>
        <strain evidence="3">S238N-H82 / ATCC MYA-4686</strain>
    </source>
</reference>
<feature type="transmembrane region" description="Helical" evidence="1">
    <location>
        <begin position="7"/>
        <end position="29"/>
    </location>
</feature>
<evidence type="ECO:0000313" key="2">
    <source>
        <dbReference type="EMBL" id="EDQ98916.1"/>
    </source>
</evidence>
<dbReference type="HOGENOM" id="CLU_144542_0_0_1"/>
<dbReference type="AlphaFoldDB" id="B0E2L8"/>
<organism evidence="3">
    <name type="scientific">Laccaria bicolor (strain S238N-H82 / ATCC MYA-4686)</name>
    <name type="common">Bicoloured deceiver</name>
    <name type="synonym">Laccaria laccata var. bicolor</name>
    <dbReference type="NCBI Taxonomy" id="486041"/>
    <lineage>
        <taxon>Eukaryota</taxon>
        <taxon>Fungi</taxon>
        <taxon>Dikarya</taxon>
        <taxon>Basidiomycota</taxon>
        <taxon>Agaricomycotina</taxon>
        <taxon>Agaricomycetes</taxon>
        <taxon>Agaricomycetidae</taxon>
        <taxon>Agaricales</taxon>
        <taxon>Agaricineae</taxon>
        <taxon>Hydnangiaceae</taxon>
        <taxon>Laccaria</taxon>
    </lineage>
</organism>
<dbReference type="InParanoid" id="B0E2L8"/>
<evidence type="ECO:0000313" key="3">
    <source>
        <dbReference type="Proteomes" id="UP000001194"/>
    </source>
</evidence>
<feature type="transmembrane region" description="Helical" evidence="1">
    <location>
        <begin position="57"/>
        <end position="75"/>
    </location>
</feature>
<proteinExistence type="predicted"/>
<dbReference type="GeneID" id="6086080"/>
<keyword evidence="1" id="KW-0812">Transmembrane</keyword>
<keyword evidence="1" id="KW-0472">Membrane</keyword>
<dbReference type="Proteomes" id="UP000001194">
    <property type="component" value="Unassembled WGS sequence"/>
</dbReference>
<accession>B0E2L8</accession>
<evidence type="ECO:0000256" key="1">
    <source>
        <dbReference type="SAM" id="Phobius"/>
    </source>
</evidence>
<dbReference type="RefSeq" id="XP_001890427.1">
    <property type="nucleotide sequence ID" value="XM_001890392.1"/>
</dbReference>